<keyword evidence="6 9" id="KW-0408">Iron</keyword>
<evidence type="ECO:0000313" key="13">
    <source>
        <dbReference type="Proteomes" id="UP000095284"/>
    </source>
</evidence>
<keyword evidence="7 10" id="KW-0503">Monooxygenase</keyword>
<dbReference type="OrthoDB" id="2789670at2759"/>
<dbReference type="EMBL" id="CAJFDI010000005">
    <property type="protein sequence ID" value="CAD5232604.1"/>
    <property type="molecule type" value="Genomic_DNA"/>
</dbReference>
<evidence type="ECO:0000313" key="14">
    <source>
        <dbReference type="Proteomes" id="UP000659654"/>
    </source>
</evidence>
<reference evidence="12" key="2">
    <citation type="submission" date="2020-08" db="EMBL/GenBank/DDBJ databases">
        <authorList>
            <person name="Kikuchi T."/>
        </authorList>
    </citation>
    <scope>NUCLEOTIDE SEQUENCE</scope>
    <source>
        <strain evidence="11">Ka4C1</strain>
    </source>
</reference>
<dbReference type="Pfam" id="PF00067">
    <property type="entry name" value="p450"/>
    <property type="match status" value="1"/>
</dbReference>
<dbReference type="PANTHER" id="PTHR24302:SF15">
    <property type="entry name" value="FATTY-ACID PEROXYGENASE"/>
    <property type="match status" value="1"/>
</dbReference>
<keyword evidence="5 10" id="KW-0560">Oxidoreductase</keyword>
<evidence type="ECO:0000256" key="1">
    <source>
        <dbReference type="ARBA" id="ARBA00001971"/>
    </source>
</evidence>
<gene>
    <name evidence="11" type="ORF">BXYJ_LOCUS12695</name>
</gene>
<dbReference type="InterPro" id="IPR002401">
    <property type="entry name" value="Cyt_P450_E_grp-I"/>
</dbReference>
<dbReference type="PRINTS" id="PR00463">
    <property type="entry name" value="EP450I"/>
</dbReference>
<dbReference type="Proteomes" id="UP000095284">
    <property type="component" value="Unplaced"/>
</dbReference>
<evidence type="ECO:0000256" key="2">
    <source>
        <dbReference type="ARBA" id="ARBA00010617"/>
    </source>
</evidence>
<dbReference type="PANTHER" id="PTHR24302">
    <property type="entry name" value="CYTOCHROME P450 FAMILY 3"/>
    <property type="match status" value="1"/>
</dbReference>
<sequence>MISIATCVAVFVAAWLIKAIYHTTYWRRLNVPGPPSLPVLGCLWTTGWNTVCYSKIISEWSRKYGGCYGFQKGAVNFLVLSDPKLVKEVMVEKFNVFHSKREAPSHGEPDQIATVSVFSAGGKRWKRIRSILNPAFSTKNLKRLMPTIYDAADRMVEHMDKRRVNGKSLDVTPFFFEMTLDMMLRVAFGQDGSRQWQNPLADELRYQFKNVNSLIMMLSWMFPSFWRPLYEIEQRMNMISKRGVGAGIYKMGELIKERKKLKDAGEKSEGHEDFIDILLENETTESQYEKTVVYNNVDAKVVKKMDITEIQYSCLIFLLAGPETTAVTMTFVTYYLAKYPEMQEKLRKEIEDVCVDPEPSYEQLAELKYAEIFVREALRLEPNASGAISRRCTQDTYLSNGVFVKAGTAIEIDAPTLHRNTEVWGEDANEFRPERYLEPSAIEQSYSFGGGPRICIGMRLALLTEKILLVKLLRKYRFKMAADTDSFAYTGAFTYTVDRMNVLLEEL</sequence>
<comment type="cofactor">
    <cofactor evidence="1 9">
        <name>heme</name>
        <dbReference type="ChEBI" id="CHEBI:30413"/>
    </cofactor>
</comment>
<dbReference type="SMR" id="A0A1I7RN13"/>
<dbReference type="eggNOG" id="KOG0158">
    <property type="taxonomic scope" value="Eukaryota"/>
</dbReference>
<dbReference type="Proteomes" id="UP000659654">
    <property type="component" value="Unassembled WGS sequence"/>
</dbReference>
<comment type="function">
    <text evidence="8">Cytochromes P450 are a group of heme-thiolate monooxygenases. They oxidize a variety of structurally unrelated compounds, including steroids, fatty acids, and xenobiotics.</text>
</comment>
<evidence type="ECO:0000256" key="10">
    <source>
        <dbReference type="RuleBase" id="RU000461"/>
    </source>
</evidence>
<dbReference type="Proteomes" id="UP000582659">
    <property type="component" value="Unassembled WGS sequence"/>
</dbReference>
<evidence type="ECO:0000256" key="4">
    <source>
        <dbReference type="ARBA" id="ARBA00022723"/>
    </source>
</evidence>
<dbReference type="InterPro" id="IPR050705">
    <property type="entry name" value="Cytochrome_P450_3A"/>
</dbReference>
<dbReference type="GO" id="GO:0020037">
    <property type="term" value="F:heme binding"/>
    <property type="evidence" value="ECO:0007669"/>
    <property type="project" value="InterPro"/>
</dbReference>
<proteinExistence type="inferred from homology"/>
<evidence type="ECO:0000256" key="7">
    <source>
        <dbReference type="ARBA" id="ARBA00023033"/>
    </source>
</evidence>
<feature type="binding site" description="axial binding residue" evidence="9">
    <location>
        <position position="455"/>
    </location>
    <ligand>
        <name>heme</name>
        <dbReference type="ChEBI" id="CHEBI:30413"/>
    </ligand>
    <ligandPart>
        <name>Fe</name>
        <dbReference type="ChEBI" id="CHEBI:18248"/>
    </ligandPart>
</feature>
<dbReference type="GO" id="GO:0016705">
    <property type="term" value="F:oxidoreductase activity, acting on paired donors, with incorporation or reduction of molecular oxygen"/>
    <property type="evidence" value="ECO:0007669"/>
    <property type="project" value="InterPro"/>
</dbReference>
<dbReference type="AlphaFoldDB" id="A0A1I7RN13"/>
<evidence type="ECO:0000313" key="15">
    <source>
        <dbReference type="WBParaSite" id="BXY_0209900.1"/>
    </source>
</evidence>
<evidence type="ECO:0000313" key="11">
    <source>
        <dbReference type="EMBL" id="CAD5232604.1"/>
    </source>
</evidence>
<keyword evidence="14" id="KW-1185">Reference proteome</keyword>
<keyword evidence="4 9" id="KW-0479">Metal-binding</keyword>
<dbReference type="SUPFAM" id="SSF48264">
    <property type="entry name" value="Cytochrome P450"/>
    <property type="match status" value="1"/>
</dbReference>
<evidence type="ECO:0000256" key="8">
    <source>
        <dbReference type="ARBA" id="ARBA00043906"/>
    </source>
</evidence>
<evidence type="ECO:0000256" key="3">
    <source>
        <dbReference type="ARBA" id="ARBA00022617"/>
    </source>
</evidence>
<dbReference type="GO" id="GO:0008395">
    <property type="term" value="F:steroid hydroxylase activity"/>
    <property type="evidence" value="ECO:0007669"/>
    <property type="project" value="TreeGrafter"/>
</dbReference>
<evidence type="ECO:0000256" key="9">
    <source>
        <dbReference type="PIRSR" id="PIRSR602401-1"/>
    </source>
</evidence>
<dbReference type="PRINTS" id="PR00385">
    <property type="entry name" value="P450"/>
</dbReference>
<comment type="similarity">
    <text evidence="2 10">Belongs to the cytochrome P450 family.</text>
</comment>
<evidence type="ECO:0000256" key="6">
    <source>
        <dbReference type="ARBA" id="ARBA00023004"/>
    </source>
</evidence>
<name>A0A1I7RN13_BURXY</name>
<organism evidence="13 15">
    <name type="scientific">Bursaphelenchus xylophilus</name>
    <name type="common">Pinewood nematode worm</name>
    <name type="synonym">Aphelenchoides xylophilus</name>
    <dbReference type="NCBI Taxonomy" id="6326"/>
    <lineage>
        <taxon>Eukaryota</taxon>
        <taxon>Metazoa</taxon>
        <taxon>Ecdysozoa</taxon>
        <taxon>Nematoda</taxon>
        <taxon>Chromadorea</taxon>
        <taxon>Rhabditida</taxon>
        <taxon>Tylenchina</taxon>
        <taxon>Tylenchomorpha</taxon>
        <taxon>Aphelenchoidea</taxon>
        <taxon>Aphelenchoididae</taxon>
        <taxon>Bursaphelenchus</taxon>
    </lineage>
</organism>
<dbReference type="GO" id="GO:0005506">
    <property type="term" value="F:iron ion binding"/>
    <property type="evidence" value="ECO:0007669"/>
    <property type="project" value="InterPro"/>
</dbReference>
<accession>A0A1I7RN13</accession>
<dbReference type="Gene3D" id="1.10.630.10">
    <property type="entry name" value="Cytochrome P450"/>
    <property type="match status" value="1"/>
</dbReference>
<reference evidence="15" key="1">
    <citation type="submission" date="2016-11" db="UniProtKB">
        <authorList>
            <consortium name="WormBaseParasite"/>
        </authorList>
    </citation>
    <scope>IDENTIFICATION</scope>
</reference>
<dbReference type="InterPro" id="IPR001128">
    <property type="entry name" value="Cyt_P450"/>
</dbReference>
<dbReference type="PROSITE" id="PS00086">
    <property type="entry name" value="CYTOCHROME_P450"/>
    <property type="match status" value="1"/>
</dbReference>
<dbReference type="EMBL" id="CAJFCV020000005">
    <property type="protein sequence ID" value="CAG9125278.1"/>
    <property type="molecule type" value="Genomic_DNA"/>
</dbReference>
<dbReference type="InterPro" id="IPR017972">
    <property type="entry name" value="Cyt_P450_CS"/>
</dbReference>
<dbReference type="WBParaSite" id="BXY_0209900.1">
    <property type="protein sequence ID" value="BXY_0209900.1"/>
    <property type="gene ID" value="BXY_0209900"/>
</dbReference>
<keyword evidence="3 9" id="KW-0349">Heme</keyword>
<dbReference type="FunFam" id="1.10.630.10:FF:000182">
    <property type="entry name" value="Cytochrome P450 3A4"/>
    <property type="match status" value="1"/>
</dbReference>
<protein>
    <submittedName>
        <fullName evidence="11">(pine wood nematode) hypothetical protein</fullName>
    </submittedName>
</protein>
<evidence type="ECO:0000256" key="5">
    <source>
        <dbReference type="ARBA" id="ARBA00023002"/>
    </source>
</evidence>
<dbReference type="InterPro" id="IPR036396">
    <property type="entry name" value="Cyt_P450_sf"/>
</dbReference>
<evidence type="ECO:0000313" key="12">
    <source>
        <dbReference type="EMBL" id="CAG9125278.1"/>
    </source>
</evidence>